<dbReference type="InterPro" id="IPR006150">
    <property type="entry name" value="Cys_repeat_1"/>
</dbReference>
<reference evidence="5" key="1">
    <citation type="submission" date="2022-11" db="UniProtKB">
        <authorList>
            <consortium name="WormBaseParasite"/>
        </authorList>
    </citation>
    <scope>IDENTIFICATION</scope>
</reference>
<dbReference type="Pfam" id="PF01683">
    <property type="entry name" value="EB"/>
    <property type="match status" value="2"/>
</dbReference>
<feature type="domain" description="BPTI/Kunitz inhibitor" evidence="3">
    <location>
        <begin position="552"/>
        <end position="602"/>
    </location>
</feature>
<dbReference type="PROSITE" id="PS00280">
    <property type="entry name" value="BPTI_KUNITZ_1"/>
    <property type="match status" value="3"/>
</dbReference>
<dbReference type="PANTHER" id="PTHR46339:SF7">
    <property type="entry name" value="BPTI_KUNITZ INHIBITOR DOMAIN-CONTAINING PROTEIN"/>
    <property type="match status" value="1"/>
</dbReference>
<feature type="domain" description="BPTI/Kunitz inhibitor" evidence="3">
    <location>
        <begin position="766"/>
        <end position="818"/>
    </location>
</feature>
<accession>A0A914UM15</accession>
<dbReference type="CDD" id="cd00109">
    <property type="entry name" value="Kunitz-type"/>
    <property type="match status" value="4"/>
</dbReference>
<dbReference type="InterPro" id="IPR020901">
    <property type="entry name" value="Prtase_inh_Kunz-CS"/>
</dbReference>
<keyword evidence="2" id="KW-0732">Signal</keyword>
<proteinExistence type="predicted"/>
<keyword evidence="4" id="KW-1185">Reference proteome</keyword>
<dbReference type="SMART" id="SM00289">
    <property type="entry name" value="WR1"/>
    <property type="match status" value="12"/>
</dbReference>
<evidence type="ECO:0000313" key="4">
    <source>
        <dbReference type="Proteomes" id="UP000887566"/>
    </source>
</evidence>
<dbReference type="PRINTS" id="PR00759">
    <property type="entry name" value="BASICPTASE"/>
</dbReference>
<dbReference type="SMART" id="SM00131">
    <property type="entry name" value="KU"/>
    <property type="match status" value="5"/>
</dbReference>
<feature type="domain" description="BPTI/Kunitz inhibitor" evidence="3">
    <location>
        <begin position="659"/>
        <end position="711"/>
    </location>
</feature>
<evidence type="ECO:0000313" key="5">
    <source>
        <dbReference type="WBParaSite" id="PSAMB.scaffold107size78742.g2015.t1"/>
    </source>
</evidence>
<dbReference type="GO" id="GO:0004867">
    <property type="term" value="F:serine-type endopeptidase inhibitor activity"/>
    <property type="evidence" value="ECO:0007669"/>
    <property type="project" value="InterPro"/>
</dbReference>
<dbReference type="InterPro" id="IPR028150">
    <property type="entry name" value="Lustrin_cystein"/>
</dbReference>
<dbReference type="Pfam" id="PF00014">
    <property type="entry name" value="Kunitz_BPTI"/>
    <property type="match status" value="5"/>
</dbReference>
<dbReference type="WBParaSite" id="PSAMB.scaffold107size78742.g2015.t1">
    <property type="protein sequence ID" value="PSAMB.scaffold107size78742.g2015.t1"/>
    <property type="gene ID" value="PSAMB.scaffold107size78742.g2015"/>
</dbReference>
<feature type="domain" description="BPTI/Kunitz inhibitor" evidence="3">
    <location>
        <begin position="319"/>
        <end position="370"/>
    </location>
</feature>
<dbReference type="Proteomes" id="UP000887566">
    <property type="component" value="Unplaced"/>
</dbReference>
<evidence type="ECO:0000256" key="1">
    <source>
        <dbReference type="SAM" id="MobiDB-lite"/>
    </source>
</evidence>
<dbReference type="SUPFAM" id="SSF57362">
    <property type="entry name" value="BPTI-like"/>
    <property type="match status" value="5"/>
</dbReference>
<dbReference type="Pfam" id="PF14625">
    <property type="entry name" value="Lustrin_cystein"/>
    <property type="match status" value="8"/>
</dbReference>
<name>A0A914UM15_9BILA</name>
<dbReference type="Gene3D" id="4.10.410.10">
    <property type="entry name" value="Pancreatic trypsin inhibitor Kunitz domain"/>
    <property type="match status" value="5"/>
</dbReference>
<dbReference type="InterPro" id="IPR036880">
    <property type="entry name" value="Kunitz_BPTI_sf"/>
</dbReference>
<dbReference type="InterPro" id="IPR053014">
    <property type="entry name" value="Cuticle_assoc_divergent"/>
</dbReference>
<dbReference type="InterPro" id="IPR002223">
    <property type="entry name" value="Kunitz_BPTI"/>
</dbReference>
<feature type="domain" description="BPTI/Kunitz inhibitor" evidence="3">
    <location>
        <begin position="470"/>
        <end position="505"/>
    </location>
</feature>
<feature type="compositionally biased region" description="Polar residues" evidence="1">
    <location>
        <begin position="1280"/>
        <end position="1293"/>
    </location>
</feature>
<evidence type="ECO:0000256" key="2">
    <source>
        <dbReference type="SAM" id="SignalP"/>
    </source>
</evidence>
<protein>
    <submittedName>
        <fullName evidence="5">BPTI/Kunitz inhibitor domain-containing protein</fullName>
    </submittedName>
</protein>
<feature type="signal peptide" evidence="2">
    <location>
        <begin position="1"/>
        <end position="21"/>
    </location>
</feature>
<feature type="chain" id="PRO_5037598131" evidence="2">
    <location>
        <begin position="22"/>
        <end position="1350"/>
    </location>
</feature>
<dbReference type="InterPro" id="IPR006149">
    <property type="entry name" value="EB_dom"/>
</dbReference>
<dbReference type="PANTHER" id="PTHR46339">
    <property type="entry name" value="PROTEIN CBG15282-RELATED"/>
    <property type="match status" value="1"/>
</dbReference>
<evidence type="ECO:0000259" key="3">
    <source>
        <dbReference type="PROSITE" id="PS50279"/>
    </source>
</evidence>
<sequence>MRRFSLYICFFLIILSFVAESIQFCEIGNRCTECEIEYYIGKPCVDRNSAAYSLLRCNDAIGVTEVDEQAYLLCDAQSKRLRMELCPTINGAPSYFDGKKGCYDPLGYRHHQAAIAGSGRVGDICVFNTDCLSGMYCSSGHCSCLSTFVPVDGYCYESTVLIFNLTLLPQLKYAMRTAGGVARLNVRILCLRVSYWVSDDAGNIGPPFMCPLPDGGGVLTLLNDVIQSLLPPNDFFLFPIQCNSKTTAVPATKRDYNGNNACVYTSANGNYNDLDQKVLDVSDIYDCIEWASFATLPTLQYGFDTNADGICCMSRAFACIQPKKGEEGGIEPRWWYNSIAGTCQQFLWNPATTDGSPNNFRTLDHCESYCRDTCIRGSPEYTTTAATPSAQSPIDGCASSTACSSSYDCTTIGSLQWCCLSTVELCSKEGGRPYDANSASRGTNYDLGVTFFTIDASGTNPPMPAPSSKRYYYDPTDGQCHDFTYAGLLGNFNNFMSTADCQNFCGRLQCDYGSPLQIGSTPQRCKSNSDCPLSHSCKTDKNVCCPTPQTVCTEPLRVGDCTDSVQRYWFNAATRACEVFDYTGCQGNDNRFKSLLDCQTFCKNINPEPNCPQGQAYRDSAGKYFQCAGSASSFVCPINYECYYDGFLYGCCPIQSYTCSLQSDSGVVCGAGSSFRYFFNPQTRECQNFQFLGCDGNSNNFPSLSDCEEYCGVGGCPNGGSPYRTPTGQTATCSASVSCPTTHECAIITSGTNAVNRCCPTKAYICALPPQTGTMCGSSTQLRYYFNIVTQQCTSFSYNGCNGNMNNFATLTECNDFCFSSGKNPSSQVPTQCTLSATVNVCPLGFTCQSDIPNAFQGYCCSVSPVCPNKANFYVDLTTKMPVPCAAGGFSQCPTGFTCQPQQGRPIAYCCAGTITGVSDGCPPNQYVYMNNGEIAACDPFNPPNSPCPSDYSCQWSLSNQRYQCCGSNPITLPTQSDGCPDSQVSLLDYNTKKPRLCTASAPNACPNGYFCQFSSVNAQFQCCGISAACRADQVSIAGICLDRSNPNQPCVNPAQCLGGSTCTNGVCLCPPSTFLAGNICKQGRAAGGGIGGGIGGGVGGCASNQIFVNGQCLNTAEIGQACVTTAQCLGQSQCISGFCECTPGQIVQDNVCIVGLPTQNVCDVGSQPFLMNGVPQICTGAGCPTGYSCQYSRSARNYYCCSVVGGIGGITGFGTNGCPSGNALLFPQNNLPVECDTGSRPCPNGYVCMPSTTLSGLYQCCSASTTSSKRLQQERRDVGTSNVTRSATPRPTTTLKPDVVCPSYLVLVERVVNGRKTTRCETSCPSDEIPVRGICKKATYFDAEAIMND</sequence>
<organism evidence="4 5">
    <name type="scientific">Plectus sambesii</name>
    <dbReference type="NCBI Taxonomy" id="2011161"/>
    <lineage>
        <taxon>Eukaryota</taxon>
        <taxon>Metazoa</taxon>
        <taxon>Ecdysozoa</taxon>
        <taxon>Nematoda</taxon>
        <taxon>Chromadorea</taxon>
        <taxon>Plectida</taxon>
        <taxon>Plectina</taxon>
        <taxon>Plectoidea</taxon>
        <taxon>Plectidae</taxon>
        <taxon>Plectus</taxon>
    </lineage>
</organism>
<dbReference type="PROSITE" id="PS50279">
    <property type="entry name" value="BPTI_KUNITZ_2"/>
    <property type="match status" value="5"/>
</dbReference>
<feature type="region of interest" description="Disordered" evidence="1">
    <location>
        <begin position="1272"/>
        <end position="1293"/>
    </location>
</feature>